<dbReference type="EMBL" id="CP062796">
    <property type="protein sequence ID" value="QUL98637.1"/>
    <property type="molecule type" value="Genomic_DNA"/>
</dbReference>
<gene>
    <name evidence="1" type="ORF">IMF26_00650</name>
</gene>
<dbReference type="Pfam" id="PF13692">
    <property type="entry name" value="Glyco_trans_1_4"/>
    <property type="match status" value="1"/>
</dbReference>
<dbReference type="AlphaFoldDB" id="A0AAT9LBZ9"/>
<name>A0AAT9LBZ9_9FIRM</name>
<reference evidence="1" key="1">
    <citation type="submission" date="2020-10" db="EMBL/GenBank/DDBJ databases">
        <authorList>
            <person name="Kadnikov V."/>
            <person name="Beletsky A.V."/>
            <person name="Mardanov A.V."/>
            <person name="Karnachuk O.V."/>
            <person name="Ravin N.V."/>
        </authorList>
    </citation>
    <scope>NUCLEOTIDE SEQUENCE</scope>
    <source>
        <strain evidence="1">Bu02</strain>
    </source>
</reference>
<dbReference type="KEGG" id="fcz:IMF26_00650"/>
<organism evidence="1">
    <name type="scientific">Candidatus Fermentithermobacillus carboniphilus</name>
    <dbReference type="NCBI Taxonomy" id="3085328"/>
    <lineage>
        <taxon>Bacteria</taxon>
        <taxon>Bacillati</taxon>
        <taxon>Bacillota</taxon>
        <taxon>Candidatus Fermentithermobacillia</taxon>
        <taxon>Candidatus Fermentithermobacillales</taxon>
        <taxon>Candidatus Fermentithermobacillaceae</taxon>
        <taxon>Candidatus Fermentithermobacillus</taxon>
    </lineage>
</organism>
<protein>
    <submittedName>
        <fullName evidence="1">Glycosyltransferase family 4 protein</fullName>
    </submittedName>
</protein>
<evidence type="ECO:0000313" key="1">
    <source>
        <dbReference type="EMBL" id="QUL98637.1"/>
    </source>
</evidence>
<dbReference type="SUPFAM" id="SSF53756">
    <property type="entry name" value="UDP-Glycosyltransferase/glycogen phosphorylase"/>
    <property type="match status" value="1"/>
</dbReference>
<dbReference type="Gene3D" id="3.40.50.2000">
    <property type="entry name" value="Glycogen Phosphorylase B"/>
    <property type="match status" value="2"/>
</dbReference>
<dbReference type="PANTHER" id="PTHR12526:SF572">
    <property type="entry name" value="BLL5144 PROTEIN"/>
    <property type="match status" value="1"/>
</dbReference>
<sequence length="433" mass="47546">MNSSVRHAAKNARNQERLTVGYISTYLPRKCGLATFTGDLVSAMSKLDGLGEPHVVAIAGSGQNPCDYLVPTGCTGRDDSYTNPVKLVINQDSYGDHLRAATFFNESPVDVVSVQHEFGIYGGHCGRYVLDFIEALKKPFVVTLHTVMPRPHPKYAGIIRRMASVAGAIVIMNPLAAEILERDYCIETANKVRFIHHGVPDSGGLQPHEAKKLLGLEGRFVISTFGLISRGKGLEYAIKAVARAKKNIPNLTYLILGRTHPNIVMAEGESYRAKLLALVRELGVDGQVIFVDRFLDQQELICYLLASDIYMTPYLNPDQVVSGTLAYAVGLGRPVISTPYLYARAMAEEGVAVTVPFRDSEKLADAIVRLALDDDMRVGMVHRALQLGKAMSWENVARSYMRLFKEVKEGQVEAADEYRGTGKRGEADKLVAS</sequence>
<dbReference type="PANTHER" id="PTHR12526">
    <property type="entry name" value="GLYCOSYLTRANSFERASE"/>
    <property type="match status" value="1"/>
</dbReference>
<accession>A0AAT9LBZ9</accession>
<proteinExistence type="predicted"/>
<reference evidence="1" key="2">
    <citation type="journal article" date="2023" name="Biology">
        <title>Prokaryotic Life Associated with Coal-Fire Gas Vents Revealed by Metagenomics.</title>
        <authorList>
            <person name="Kadnikov V.V."/>
            <person name="Mardanov A.V."/>
            <person name="Beletsky A.V."/>
            <person name="Karnachuk O.V."/>
            <person name="Ravin N.V."/>
        </authorList>
    </citation>
    <scope>NUCLEOTIDE SEQUENCE</scope>
    <source>
        <strain evidence="1">Bu02</strain>
    </source>
</reference>
<dbReference type="CDD" id="cd03822">
    <property type="entry name" value="GT4_mannosyltransferase-like"/>
    <property type="match status" value="1"/>
</dbReference>